<dbReference type="Gene3D" id="3.30.559.10">
    <property type="entry name" value="Chloramphenicol acetyltransferase-like domain"/>
    <property type="match status" value="1"/>
</dbReference>
<comment type="similarity">
    <text evidence="3">Belongs to the long-chain O-acyltransferase family.</text>
</comment>
<dbReference type="Gene3D" id="3.30.559.30">
    <property type="entry name" value="Nonribosomal peptide synthetase, condensation domain"/>
    <property type="match status" value="1"/>
</dbReference>
<evidence type="ECO:0000256" key="9">
    <source>
        <dbReference type="ARBA" id="ARBA00023315"/>
    </source>
</evidence>
<name>A0ABW7WVI2_9NOCA</name>
<comment type="pathway">
    <text evidence="1">Glycerolipid metabolism; triacylglycerol biosynthesis.</text>
</comment>
<gene>
    <name evidence="14" type="ORF">ACH49W_05755</name>
</gene>
<evidence type="ECO:0000256" key="1">
    <source>
        <dbReference type="ARBA" id="ARBA00004771"/>
    </source>
</evidence>
<dbReference type="SUPFAM" id="SSF52777">
    <property type="entry name" value="CoA-dependent acyltransferases"/>
    <property type="match status" value="2"/>
</dbReference>
<organism evidence="14 15">
    <name type="scientific">Nocardia xishanensis</name>
    <dbReference type="NCBI Taxonomy" id="238964"/>
    <lineage>
        <taxon>Bacteria</taxon>
        <taxon>Bacillati</taxon>
        <taxon>Actinomycetota</taxon>
        <taxon>Actinomycetes</taxon>
        <taxon>Mycobacteriales</taxon>
        <taxon>Nocardiaceae</taxon>
        <taxon>Nocardia</taxon>
    </lineage>
</organism>
<evidence type="ECO:0000256" key="5">
    <source>
        <dbReference type="ARBA" id="ARBA00022516"/>
    </source>
</evidence>
<evidence type="ECO:0000313" key="14">
    <source>
        <dbReference type="EMBL" id="MFI2472866.1"/>
    </source>
</evidence>
<evidence type="ECO:0000256" key="10">
    <source>
        <dbReference type="ARBA" id="ARBA00048109"/>
    </source>
</evidence>
<feature type="domain" description="O-acyltransferase WSD1-like N-terminal" evidence="12">
    <location>
        <begin position="36"/>
        <end position="261"/>
    </location>
</feature>
<keyword evidence="5" id="KW-0444">Lipid biosynthesis</keyword>
<feature type="domain" description="O-acyltransferase WSD1 C-terminal" evidence="13">
    <location>
        <begin position="301"/>
        <end position="435"/>
    </location>
</feature>
<proteinExistence type="inferred from homology"/>
<evidence type="ECO:0000256" key="8">
    <source>
        <dbReference type="ARBA" id="ARBA00023098"/>
    </source>
</evidence>
<dbReference type="EMBL" id="JBIRYO010000003">
    <property type="protein sequence ID" value="MFI2472866.1"/>
    <property type="molecule type" value="Genomic_DNA"/>
</dbReference>
<evidence type="ECO:0000259" key="13">
    <source>
        <dbReference type="Pfam" id="PF06974"/>
    </source>
</evidence>
<dbReference type="InterPro" id="IPR023213">
    <property type="entry name" value="CAT-like_dom_sf"/>
</dbReference>
<dbReference type="InterPro" id="IPR045034">
    <property type="entry name" value="O-acyltransferase_WSD1-like"/>
</dbReference>
<evidence type="ECO:0000313" key="15">
    <source>
        <dbReference type="Proteomes" id="UP001611415"/>
    </source>
</evidence>
<dbReference type="Proteomes" id="UP001611415">
    <property type="component" value="Unassembled WGS sequence"/>
</dbReference>
<keyword evidence="6" id="KW-0808">Transferase</keyword>
<comment type="caution">
    <text evidence="14">The sequence shown here is derived from an EMBL/GenBank/DDBJ whole genome shotgun (WGS) entry which is preliminary data.</text>
</comment>
<protein>
    <recommendedName>
        <fullName evidence="4">diacylglycerol O-acyltransferase</fullName>
        <ecNumber evidence="4">2.3.1.20</ecNumber>
    </recommendedName>
</protein>
<dbReference type="Pfam" id="PF03007">
    <property type="entry name" value="WS_DGAT_cat"/>
    <property type="match status" value="1"/>
</dbReference>
<comment type="pathway">
    <text evidence="2">Lipid metabolism.</text>
</comment>
<dbReference type="InterPro" id="IPR009721">
    <property type="entry name" value="O-acyltransferase_WSD1_C"/>
</dbReference>
<keyword evidence="8" id="KW-0443">Lipid metabolism</keyword>
<accession>A0ABW7WVI2</accession>
<keyword evidence="15" id="KW-1185">Reference proteome</keyword>
<evidence type="ECO:0000259" key="12">
    <source>
        <dbReference type="Pfam" id="PF03007"/>
    </source>
</evidence>
<evidence type="ECO:0000256" key="6">
    <source>
        <dbReference type="ARBA" id="ARBA00022679"/>
    </source>
</evidence>
<comment type="catalytic activity">
    <reaction evidence="10">
        <text>an acyl-CoA + a 1,2-diacyl-sn-glycerol = a triacyl-sn-glycerol + CoA</text>
        <dbReference type="Rhea" id="RHEA:10868"/>
        <dbReference type="ChEBI" id="CHEBI:17815"/>
        <dbReference type="ChEBI" id="CHEBI:57287"/>
        <dbReference type="ChEBI" id="CHEBI:58342"/>
        <dbReference type="ChEBI" id="CHEBI:64615"/>
        <dbReference type="EC" id="2.3.1.20"/>
    </reaction>
</comment>
<evidence type="ECO:0000256" key="4">
    <source>
        <dbReference type="ARBA" id="ARBA00013244"/>
    </source>
</evidence>
<keyword evidence="7" id="KW-0319">Glycerol metabolism</keyword>
<dbReference type="EC" id="2.3.1.20" evidence="4"/>
<reference evidence="14 15" key="1">
    <citation type="submission" date="2024-10" db="EMBL/GenBank/DDBJ databases">
        <title>The Natural Products Discovery Center: Release of the First 8490 Sequenced Strains for Exploring Actinobacteria Biosynthetic Diversity.</title>
        <authorList>
            <person name="Kalkreuter E."/>
            <person name="Kautsar S.A."/>
            <person name="Yang D."/>
            <person name="Bader C.D."/>
            <person name="Teijaro C.N."/>
            <person name="Fluegel L."/>
            <person name="Davis C.M."/>
            <person name="Simpson J.R."/>
            <person name="Lauterbach L."/>
            <person name="Steele A.D."/>
            <person name="Gui C."/>
            <person name="Meng S."/>
            <person name="Li G."/>
            <person name="Viehrig K."/>
            <person name="Ye F."/>
            <person name="Su P."/>
            <person name="Kiefer A.F."/>
            <person name="Nichols A."/>
            <person name="Cepeda A.J."/>
            <person name="Yan W."/>
            <person name="Fan B."/>
            <person name="Jiang Y."/>
            <person name="Adhikari A."/>
            <person name="Zheng C.-J."/>
            <person name="Schuster L."/>
            <person name="Cowan T.M."/>
            <person name="Smanski M.J."/>
            <person name="Chevrette M.G."/>
            <person name="De Carvalho L.P.S."/>
            <person name="Shen B."/>
        </authorList>
    </citation>
    <scope>NUCLEOTIDE SEQUENCE [LARGE SCALE GENOMIC DNA]</scope>
    <source>
        <strain evidence="14 15">NPDC019275</strain>
    </source>
</reference>
<feature type="region of interest" description="Disordered" evidence="11">
    <location>
        <begin position="159"/>
        <end position="184"/>
    </location>
</feature>
<dbReference type="PANTHER" id="PTHR31650:SF1">
    <property type="entry name" value="WAX ESTER SYNTHASE_DIACYLGLYCEROL ACYLTRANSFERASE 4-RELATED"/>
    <property type="match status" value="1"/>
</dbReference>
<evidence type="ECO:0000256" key="2">
    <source>
        <dbReference type="ARBA" id="ARBA00005189"/>
    </source>
</evidence>
<dbReference type="Pfam" id="PF06974">
    <property type="entry name" value="WS_DGAT_C"/>
    <property type="match status" value="1"/>
</dbReference>
<dbReference type="PANTHER" id="PTHR31650">
    <property type="entry name" value="O-ACYLTRANSFERASE (WSD1-LIKE) FAMILY PROTEIN"/>
    <property type="match status" value="1"/>
</dbReference>
<evidence type="ECO:0000256" key="7">
    <source>
        <dbReference type="ARBA" id="ARBA00022798"/>
    </source>
</evidence>
<sequence>MTKASDSHLSQTDLLTWRLQENPILRPTIVAVLKLDKEPDWDRLVLAVDRGTRAVKEFRSRLVGVPLGLAPPRWVPDPEFELSWHLRRGAAGYTSDSVLEFAAVEAMTAFDLGRPLWRSTLLTGADGASALVLTVHHSLTDGVSGVRILAEMCDLDRAGTDRSGPSESSPVNAGGSSGTTPWQRISGPLRAVPRGLFHPLRSARGGAALAASVARLIRPVTSTLSPVMTERGTGRGLSVFDIPAEPLHRVANAAHCTMNDAFLTAVLLGLRAYHGRHDARLCQLRVTMPISLRTATDRLGGNRITLTRFLLPVDITEPAEMMRAVDTAVEAQRHERAIPFSGAVAAVLNRVPIRFIADMLEHVDFVASNVPGSPVPLYLAGARIDRVYAFSPTLGASFNITLTTHAGRCCLGINADTAAVPDLADLTDCLAAGFDTVLRLGIEKSENSDRVRDTP</sequence>
<dbReference type="InterPro" id="IPR004255">
    <property type="entry name" value="O-acyltransferase_WSD1_N"/>
</dbReference>
<evidence type="ECO:0000256" key="11">
    <source>
        <dbReference type="SAM" id="MobiDB-lite"/>
    </source>
</evidence>
<dbReference type="RefSeq" id="WP_397091365.1">
    <property type="nucleotide sequence ID" value="NZ_JBIRYO010000003.1"/>
</dbReference>
<keyword evidence="9" id="KW-0012">Acyltransferase</keyword>
<evidence type="ECO:0000256" key="3">
    <source>
        <dbReference type="ARBA" id="ARBA00009587"/>
    </source>
</evidence>